<dbReference type="Proteomes" id="UP000887116">
    <property type="component" value="Unassembled WGS sequence"/>
</dbReference>
<gene>
    <name evidence="1" type="ORF">TNCT_242331</name>
</gene>
<evidence type="ECO:0000313" key="2">
    <source>
        <dbReference type="Proteomes" id="UP000887116"/>
    </source>
</evidence>
<evidence type="ECO:0000313" key="1">
    <source>
        <dbReference type="EMBL" id="GFQ66087.1"/>
    </source>
</evidence>
<dbReference type="OrthoDB" id="6628767at2759"/>
<proteinExistence type="predicted"/>
<sequence length="106" mass="11714">MADDLLSAPLVPSEIWDNLGHLSDSAPGTDGIHYSNLQLKDPSAQCFNMVLSLGSVLPSWKNSRVVLIHKKDDLQNISNWHPISILNTMGKVLFCPCREAEHVANH</sequence>
<accession>A0A8X6EZW2</accession>
<organism evidence="1 2">
    <name type="scientific">Trichonephila clavata</name>
    <name type="common">Joro spider</name>
    <name type="synonym">Nephila clavata</name>
    <dbReference type="NCBI Taxonomy" id="2740835"/>
    <lineage>
        <taxon>Eukaryota</taxon>
        <taxon>Metazoa</taxon>
        <taxon>Ecdysozoa</taxon>
        <taxon>Arthropoda</taxon>
        <taxon>Chelicerata</taxon>
        <taxon>Arachnida</taxon>
        <taxon>Araneae</taxon>
        <taxon>Araneomorphae</taxon>
        <taxon>Entelegynae</taxon>
        <taxon>Araneoidea</taxon>
        <taxon>Nephilidae</taxon>
        <taxon>Trichonephila</taxon>
    </lineage>
</organism>
<dbReference type="EMBL" id="BMAO01030153">
    <property type="protein sequence ID" value="GFQ66087.1"/>
    <property type="molecule type" value="Genomic_DNA"/>
</dbReference>
<protein>
    <submittedName>
        <fullName evidence="1">Uncharacterized protein</fullName>
    </submittedName>
</protein>
<name>A0A8X6EZW2_TRICU</name>
<comment type="caution">
    <text evidence="1">The sequence shown here is derived from an EMBL/GenBank/DDBJ whole genome shotgun (WGS) entry which is preliminary data.</text>
</comment>
<reference evidence="1" key="1">
    <citation type="submission" date="2020-07" db="EMBL/GenBank/DDBJ databases">
        <title>Multicomponent nature underlies the extraordinary mechanical properties of spider dragline silk.</title>
        <authorList>
            <person name="Kono N."/>
            <person name="Nakamura H."/>
            <person name="Mori M."/>
            <person name="Yoshida Y."/>
            <person name="Ohtoshi R."/>
            <person name="Malay A.D."/>
            <person name="Moran D.A.P."/>
            <person name="Tomita M."/>
            <person name="Numata K."/>
            <person name="Arakawa K."/>
        </authorList>
    </citation>
    <scope>NUCLEOTIDE SEQUENCE</scope>
</reference>
<dbReference type="AlphaFoldDB" id="A0A8X6EZW2"/>
<keyword evidence="2" id="KW-1185">Reference proteome</keyword>